<evidence type="ECO:0000313" key="2">
    <source>
        <dbReference type="Proteomes" id="UP001482620"/>
    </source>
</evidence>
<dbReference type="EMBL" id="JAHRIQ010058629">
    <property type="protein sequence ID" value="MEQ2239956.1"/>
    <property type="molecule type" value="Genomic_DNA"/>
</dbReference>
<evidence type="ECO:0000313" key="1">
    <source>
        <dbReference type="EMBL" id="MEQ2239956.1"/>
    </source>
</evidence>
<protein>
    <submittedName>
        <fullName evidence="1">Uncharacterized protein</fullName>
    </submittedName>
</protein>
<name>A0ABV0U4J0_9TELE</name>
<accession>A0ABV0U4J0</accession>
<comment type="caution">
    <text evidence="1">The sequence shown here is derived from an EMBL/GenBank/DDBJ whole genome shotgun (WGS) entry which is preliminary data.</text>
</comment>
<keyword evidence="2" id="KW-1185">Reference proteome</keyword>
<organism evidence="1 2">
    <name type="scientific">Ilyodon furcidens</name>
    <name type="common">goldbreast splitfin</name>
    <dbReference type="NCBI Taxonomy" id="33524"/>
    <lineage>
        <taxon>Eukaryota</taxon>
        <taxon>Metazoa</taxon>
        <taxon>Chordata</taxon>
        <taxon>Craniata</taxon>
        <taxon>Vertebrata</taxon>
        <taxon>Euteleostomi</taxon>
        <taxon>Actinopterygii</taxon>
        <taxon>Neopterygii</taxon>
        <taxon>Teleostei</taxon>
        <taxon>Neoteleostei</taxon>
        <taxon>Acanthomorphata</taxon>
        <taxon>Ovalentaria</taxon>
        <taxon>Atherinomorphae</taxon>
        <taxon>Cyprinodontiformes</taxon>
        <taxon>Goodeidae</taxon>
        <taxon>Ilyodon</taxon>
    </lineage>
</organism>
<reference evidence="1 2" key="1">
    <citation type="submission" date="2021-06" db="EMBL/GenBank/DDBJ databases">
        <authorList>
            <person name="Palmer J.M."/>
        </authorList>
    </citation>
    <scope>NUCLEOTIDE SEQUENCE [LARGE SCALE GENOMIC DNA]</scope>
    <source>
        <strain evidence="2">if_2019</strain>
        <tissue evidence="1">Muscle</tissue>
    </source>
</reference>
<gene>
    <name evidence="1" type="ORF">ILYODFUR_009896</name>
</gene>
<proteinExistence type="predicted"/>
<dbReference type="Proteomes" id="UP001482620">
    <property type="component" value="Unassembled WGS sequence"/>
</dbReference>
<sequence>MNHNIFFKSHNRCRVQSDGQWLISATGGLYCTQQQHVSSVRLNHLAFYAVSVMRHWLETSKRRDMKQRDTNGLPFSFNSFDSSKGLQSLLFKCFFLHITIHTVARFIDISRLQ</sequence>